<dbReference type="Pfam" id="PF00300">
    <property type="entry name" value="His_Phos_1"/>
    <property type="match status" value="1"/>
</dbReference>
<gene>
    <name evidence="1" type="ORF">F7Q99_03050</name>
</gene>
<dbReference type="InterPro" id="IPR029033">
    <property type="entry name" value="His_PPase_superfam"/>
</dbReference>
<evidence type="ECO:0000313" key="1">
    <source>
        <dbReference type="EMBL" id="MQS11291.1"/>
    </source>
</evidence>
<name>A0A6N7KIW1_9ACTN</name>
<dbReference type="SUPFAM" id="SSF53254">
    <property type="entry name" value="Phosphoglycerate mutase-like"/>
    <property type="match status" value="1"/>
</dbReference>
<dbReference type="Gene3D" id="3.40.50.1240">
    <property type="entry name" value="Phosphoglycerate mutase-like"/>
    <property type="match status" value="1"/>
</dbReference>
<reference evidence="1 2" key="1">
    <citation type="submission" date="2019-09" db="EMBL/GenBank/DDBJ databases">
        <title>Genome Sequences of Streptomyces kaniharaensis ATCC 21070.</title>
        <authorList>
            <person name="Zhu W."/>
            <person name="De Crecy-Lagard V."/>
            <person name="Richards N.G."/>
        </authorList>
    </citation>
    <scope>NUCLEOTIDE SEQUENCE [LARGE SCALE GENOMIC DNA]</scope>
    <source>
        <strain evidence="1 2">SF-557</strain>
    </source>
</reference>
<sequence>MTVRVMFVAPAIGFEVRAARFGDDGPSDEAALAAVRSAAGTLPTPARAFASPSLRCRQTAQALGLGAEPLPQLADLDVGLWRGRSLDEVAAADPAAISAWLSDPAAAPHGGEPVTALVARVGGWLDELAEQSGRVAAVAEPAVVRAAVVQALGLPPGVFWRLDVRPLSVTELSGRAGRWNLRCGWDLT</sequence>
<dbReference type="InterPro" id="IPR013078">
    <property type="entry name" value="His_Pase_superF_clade-1"/>
</dbReference>
<accession>A0A6N7KIW1</accession>
<dbReference type="EMBL" id="WBOF01000001">
    <property type="protein sequence ID" value="MQS11291.1"/>
    <property type="molecule type" value="Genomic_DNA"/>
</dbReference>
<dbReference type="AlphaFoldDB" id="A0A6N7KIW1"/>
<protein>
    <submittedName>
        <fullName evidence="1">Histidine phosphatase family protein</fullName>
    </submittedName>
</protein>
<evidence type="ECO:0000313" key="2">
    <source>
        <dbReference type="Proteomes" id="UP000450000"/>
    </source>
</evidence>
<proteinExistence type="predicted"/>
<comment type="caution">
    <text evidence="1">The sequence shown here is derived from an EMBL/GenBank/DDBJ whole genome shotgun (WGS) entry which is preliminary data.</text>
</comment>
<keyword evidence="2" id="KW-1185">Reference proteome</keyword>
<dbReference type="RefSeq" id="WP_326846191.1">
    <property type="nucleotide sequence ID" value="NZ_WBOF01000001.1"/>
</dbReference>
<organism evidence="1 2">
    <name type="scientific">Streptomyces kaniharaensis</name>
    <dbReference type="NCBI Taxonomy" id="212423"/>
    <lineage>
        <taxon>Bacteria</taxon>
        <taxon>Bacillati</taxon>
        <taxon>Actinomycetota</taxon>
        <taxon>Actinomycetes</taxon>
        <taxon>Kitasatosporales</taxon>
        <taxon>Streptomycetaceae</taxon>
        <taxon>Streptomyces</taxon>
    </lineage>
</organism>
<dbReference type="Proteomes" id="UP000450000">
    <property type="component" value="Unassembled WGS sequence"/>
</dbReference>